<dbReference type="Proteomes" id="UP000220959">
    <property type="component" value="Unassembled WGS sequence"/>
</dbReference>
<evidence type="ECO:0000313" key="1">
    <source>
        <dbReference type="EMBL" id="PDX62049.1"/>
    </source>
</evidence>
<gene>
    <name evidence="1" type="ORF">CGS49_03090</name>
</gene>
<protein>
    <submittedName>
        <fullName evidence="1">Uncharacterized protein</fullName>
    </submittedName>
</protein>
<sequence>MAPTAFLLPLALECRCPRSQTRKGGCFMVWNDVMQLLLVIGGTVGLTFKISWAIFQEIHNNKK</sequence>
<name>A0ACC9D204_9FIRM</name>
<proteinExistence type="predicted"/>
<evidence type="ECO:0000313" key="2">
    <source>
        <dbReference type="Proteomes" id="UP000220959"/>
    </source>
</evidence>
<organism evidence="1 2">
    <name type="scientific">Faecalibacterium langellae</name>
    <dbReference type="NCBI Taxonomy" id="3435293"/>
    <lineage>
        <taxon>Bacteria</taxon>
        <taxon>Bacillati</taxon>
        <taxon>Bacillota</taxon>
        <taxon>Clostridia</taxon>
        <taxon>Eubacteriales</taxon>
        <taxon>Oscillospiraceae</taxon>
        <taxon>Faecalibacterium</taxon>
    </lineage>
</organism>
<accession>A0ACC9D204</accession>
<comment type="caution">
    <text evidence="1">The sequence shown here is derived from an EMBL/GenBank/DDBJ whole genome shotgun (WGS) entry which is preliminary data.</text>
</comment>
<keyword evidence="2" id="KW-1185">Reference proteome</keyword>
<dbReference type="EMBL" id="NMTR01000006">
    <property type="protein sequence ID" value="PDX62049.1"/>
    <property type="molecule type" value="Genomic_DNA"/>
</dbReference>
<reference evidence="1 2" key="1">
    <citation type="journal article" date="2017" name="Front. Microbiol.">
        <title>New Insights into the Diversity of the Genus Faecalibacterium.</title>
        <authorList>
            <person name="Benevides L."/>
            <person name="Burman S."/>
            <person name="Martin R."/>
            <person name="Robert V."/>
            <person name="Thomas M."/>
            <person name="Miquel S."/>
            <person name="Chain F."/>
            <person name="Sokol H."/>
            <person name="Bermudez-Humaran L.G."/>
            <person name="Morrison M."/>
            <person name="Langella P."/>
            <person name="Azevedo V.A."/>
            <person name="Chatel J.M."/>
            <person name="Soares S."/>
        </authorList>
    </citation>
    <scope>NUCLEOTIDE SEQUENCE [LARGE SCALE GENOMIC DNA]</scope>
    <source>
        <strain evidence="2">CNCM I-4541</strain>
    </source>
</reference>